<feature type="domain" description="Reverse transcriptase" evidence="1">
    <location>
        <begin position="466"/>
        <end position="740"/>
    </location>
</feature>
<dbReference type="GO" id="GO:0003824">
    <property type="term" value="F:catalytic activity"/>
    <property type="evidence" value="ECO:0007669"/>
    <property type="project" value="InterPro"/>
</dbReference>
<organism evidence="2 3">
    <name type="scientific">Leptobrachium leishanense</name>
    <name type="common">Leishan spiny toad</name>
    <dbReference type="NCBI Taxonomy" id="445787"/>
    <lineage>
        <taxon>Eukaryota</taxon>
        <taxon>Metazoa</taxon>
        <taxon>Chordata</taxon>
        <taxon>Craniata</taxon>
        <taxon>Vertebrata</taxon>
        <taxon>Euteleostomi</taxon>
        <taxon>Amphibia</taxon>
        <taxon>Batrachia</taxon>
        <taxon>Anura</taxon>
        <taxon>Pelobatoidea</taxon>
        <taxon>Megophryidae</taxon>
        <taxon>Leptobrachium</taxon>
    </lineage>
</organism>
<dbReference type="InterPro" id="IPR043502">
    <property type="entry name" value="DNA/RNA_pol_sf"/>
</dbReference>
<reference evidence="2" key="2">
    <citation type="submission" date="2025-09" db="UniProtKB">
        <authorList>
            <consortium name="Ensembl"/>
        </authorList>
    </citation>
    <scope>IDENTIFICATION</scope>
</reference>
<dbReference type="Pfam" id="PF03372">
    <property type="entry name" value="Exo_endo_phos"/>
    <property type="match status" value="1"/>
</dbReference>
<dbReference type="PANTHER" id="PTHR31635">
    <property type="entry name" value="REVERSE TRANSCRIPTASE DOMAIN-CONTAINING PROTEIN-RELATED"/>
    <property type="match status" value="1"/>
</dbReference>
<dbReference type="Pfam" id="PF00078">
    <property type="entry name" value="RVT_1"/>
    <property type="match status" value="1"/>
</dbReference>
<accession>A0A8C5R4K1</accession>
<dbReference type="InterPro" id="IPR036691">
    <property type="entry name" value="Endo/exonu/phosph_ase_sf"/>
</dbReference>
<evidence type="ECO:0000259" key="1">
    <source>
        <dbReference type="PROSITE" id="PS50878"/>
    </source>
</evidence>
<evidence type="ECO:0000313" key="3">
    <source>
        <dbReference type="Proteomes" id="UP000694569"/>
    </source>
</evidence>
<protein>
    <recommendedName>
        <fullName evidence="1">Reverse transcriptase domain-containing protein</fullName>
    </recommendedName>
</protein>
<evidence type="ECO:0000313" key="2">
    <source>
        <dbReference type="Ensembl" id="ENSLLEP00000045556.1"/>
    </source>
</evidence>
<sequence length="1223" mass="139065">MPRTAAYRLGARPYGRVYTSCALPKRNGVAIALHDSCPLIVEEIHTDTTGRYLLVKGRVATRWYSLLSVYAPNGSDASFWKELSSFVAGHARGTLIVGGDFNATLCPPLDRSTSPRLASPHALSSQDRQFYGFVTDHQLCDVWRLHHPSVKDYTFYSAPHSSYSRIDYILVSSDCMPLIITSRIGSITWSDHADVSIALQPLYKGGEGRRWRLDPILLQQPEIRTRVKDSLTEYFALNETPDVSTAVVWEAHKAVTRGVLISQAAYRKKEKLKDILTLQTKLRTQELIHKAAPEEATYLLLSQTRTDLNRLFIEDAGRALLWSKQRYFERSNKIDTPLARKIKPKYKSNQFAKIVDKQGVSHDTPREIRDAFTAYFAKLYHHTPSHNESNQTLLTDIEGYLTKSNIPHLNEQQIAALDSPFTEEEIREVVKELKPNKAPGPDGLTGQYYKCFANSLVPRLCPLFNTLRGGGGLMPEALLASVVLIPKPGKDVQGIDNYRPISLLNTDIKILAKLMALRLGPMLSTLIHPDQVGFMPGRQAFENTRRAADLIWWARSRKVPSLFLSLDAEKAFDRAEWPFLFRLLERAGLPDSFLALTRALYANPMAQILIPGTDPTPFPIRNGTRQGCPLSPSLFAIFLEPLMRIIRADEDIRGFLVGGQQFKVSAYADDVLLSLTDPETSLPALMCRLTEYSQISGYKINIAKSMILPILVPARMLRTLTREMPLQISASELPYLGIKLTGLPDRLYEVNYAAMYATLKQDLECWDKYAISWVGRVNCIKMNVLPRLLYYFQTIPVALDPSDVRSMQRAIDNFVWAGKRHRVARATLYRPKQLGGLGLPSLFSYYYAAQLAQLVAWHEGVHAGRWVELERALMAPNLPHHWIWLAREHRPLLPTNCPAIMNTIRIWDKLAAKCDLATLPSPLTPIFRNREFPAGLRPLPFQQLWDAGLHRLCHLYQKEQFVPSIIIDQQESGTGGLFLPERQLRAFASRRHIKAASQTPLSFFESICLKGTYPKGLISTLYYKLTSLIDWKELHYIQVWERDLAEVLDSDDWLDIWEASKGVSLCTSMQEQPLKMLMRWYTTPTQLAHMSPNHPDLCWRSCGSKGTFIHMWWECPQIQKFWTNILAMLSDALGKEVPSDPWNLLLSRPLEGFTRHENKLISKISMAARRAVAETWRHQALPVMAKISAKIQDTRIMDELTAVVRHTLPQFHKVWDPWTDAGL</sequence>
<dbReference type="SUPFAM" id="SSF56219">
    <property type="entry name" value="DNase I-like"/>
    <property type="match status" value="1"/>
</dbReference>
<dbReference type="CDD" id="cd09076">
    <property type="entry name" value="L1-EN"/>
    <property type="match status" value="1"/>
</dbReference>
<name>A0A8C5R4K1_9ANUR</name>
<reference evidence="2" key="1">
    <citation type="submission" date="2025-08" db="UniProtKB">
        <authorList>
            <consortium name="Ensembl"/>
        </authorList>
    </citation>
    <scope>IDENTIFICATION</scope>
</reference>
<dbReference type="Gene3D" id="3.60.10.10">
    <property type="entry name" value="Endonuclease/exonuclease/phosphatase"/>
    <property type="match status" value="1"/>
</dbReference>
<dbReference type="AlphaFoldDB" id="A0A8C5R4K1"/>
<dbReference type="Ensembl" id="ENSLLET00000047378.1">
    <property type="protein sequence ID" value="ENSLLEP00000045556.1"/>
    <property type="gene ID" value="ENSLLEG00000028924.1"/>
</dbReference>
<dbReference type="PANTHER" id="PTHR31635:SF196">
    <property type="entry name" value="REVERSE TRANSCRIPTASE DOMAIN-CONTAINING PROTEIN-RELATED"/>
    <property type="match status" value="1"/>
</dbReference>
<keyword evidence="3" id="KW-1185">Reference proteome</keyword>
<dbReference type="PROSITE" id="PS50878">
    <property type="entry name" value="RT_POL"/>
    <property type="match status" value="1"/>
</dbReference>
<dbReference type="OrthoDB" id="9909359at2759"/>
<dbReference type="Proteomes" id="UP000694569">
    <property type="component" value="Unplaced"/>
</dbReference>
<dbReference type="InterPro" id="IPR000477">
    <property type="entry name" value="RT_dom"/>
</dbReference>
<dbReference type="CDD" id="cd01650">
    <property type="entry name" value="RT_nLTR_like"/>
    <property type="match status" value="1"/>
</dbReference>
<dbReference type="InterPro" id="IPR005135">
    <property type="entry name" value="Endo/exonuclease/phosphatase"/>
</dbReference>
<dbReference type="GeneTree" id="ENSGT00940000163630"/>
<proteinExistence type="predicted"/>
<dbReference type="SUPFAM" id="SSF56672">
    <property type="entry name" value="DNA/RNA polymerases"/>
    <property type="match status" value="1"/>
</dbReference>